<evidence type="ECO:0000313" key="3">
    <source>
        <dbReference type="Proteomes" id="UP001175226"/>
    </source>
</evidence>
<name>A0AA39IXT4_9AGAR</name>
<evidence type="ECO:0000256" key="1">
    <source>
        <dbReference type="SAM" id="MobiDB-lite"/>
    </source>
</evidence>
<feature type="compositionally biased region" description="Low complexity" evidence="1">
    <location>
        <begin position="525"/>
        <end position="535"/>
    </location>
</feature>
<organism evidence="2 3">
    <name type="scientific">Armillaria borealis</name>
    <dbReference type="NCBI Taxonomy" id="47425"/>
    <lineage>
        <taxon>Eukaryota</taxon>
        <taxon>Fungi</taxon>
        <taxon>Dikarya</taxon>
        <taxon>Basidiomycota</taxon>
        <taxon>Agaricomycotina</taxon>
        <taxon>Agaricomycetes</taxon>
        <taxon>Agaricomycetidae</taxon>
        <taxon>Agaricales</taxon>
        <taxon>Marasmiineae</taxon>
        <taxon>Physalacriaceae</taxon>
        <taxon>Armillaria</taxon>
    </lineage>
</organism>
<dbReference type="EMBL" id="JAUEPT010000122">
    <property type="protein sequence ID" value="KAK0431124.1"/>
    <property type="molecule type" value="Genomic_DNA"/>
</dbReference>
<reference evidence="2" key="1">
    <citation type="submission" date="2023-06" db="EMBL/GenBank/DDBJ databases">
        <authorList>
            <consortium name="Lawrence Berkeley National Laboratory"/>
            <person name="Ahrendt S."/>
            <person name="Sahu N."/>
            <person name="Indic B."/>
            <person name="Wong-Bajracharya J."/>
            <person name="Merenyi Z."/>
            <person name="Ke H.-M."/>
            <person name="Monk M."/>
            <person name="Kocsube S."/>
            <person name="Drula E."/>
            <person name="Lipzen A."/>
            <person name="Balint B."/>
            <person name="Henrissat B."/>
            <person name="Andreopoulos B."/>
            <person name="Martin F.M."/>
            <person name="Harder C.B."/>
            <person name="Rigling D."/>
            <person name="Ford K.L."/>
            <person name="Foster G.D."/>
            <person name="Pangilinan J."/>
            <person name="Papanicolaou A."/>
            <person name="Barry K."/>
            <person name="LaButti K."/>
            <person name="Viragh M."/>
            <person name="Koriabine M."/>
            <person name="Yan M."/>
            <person name="Riley R."/>
            <person name="Champramary S."/>
            <person name="Plett K.L."/>
            <person name="Tsai I.J."/>
            <person name="Slot J."/>
            <person name="Sipos G."/>
            <person name="Plett J."/>
            <person name="Nagy L.G."/>
            <person name="Grigoriev I.V."/>
        </authorList>
    </citation>
    <scope>NUCLEOTIDE SEQUENCE</scope>
    <source>
        <strain evidence="2">FPL87.14</strain>
    </source>
</reference>
<gene>
    <name evidence="2" type="ORF">EV421DRAFT_1912146</name>
</gene>
<feature type="compositionally biased region" description="Polar residues" evidence="1">
    <location>
        <begin position="126"/>
        <end position="144"/>
    </location>
</feature>
<sequence length="693" mass="76685">MSSSSVAAPTTFASGMLCGHEPLFFRVHGKVLTVEDITAIGTEARRYMRSRWSFQHSWDDDERGKLLRSKTCLLARLNRLGSWTCTREELLDDILTTFDTSPSRLTWAKPLTVESEDLEPSESSSQKRQSQWFSKLSPPSQQILSPTPASPSPSISNLFSDEVWSSPISIPPITVHGYGTLNDGAKIYGQGSPSPILLTSAITQPSSIEQAGVVSMSSASANTPDASGPSSEPLMTAVTSTEAFHTLLVSPMPSMSPNKDVSGETGIYGGGVETEVTASRRPELLAAPNNMGSVFDDRSVPSAGPLQDVLDELAEAPMSVEVLSMFQKVIKETDEKDDAVRLGNLMELARRMDASKHSATRKQAGDEVWFQLMFTNIWKTKTRTLKGCKVANRVNIASWDLIPVKGVKACTCCATLYPCEYTSWNDIMKCHECKMNGKSCSWADSAKVVHDSDSEDSVIEMLTAVDMKKRSFEKIDNPITSLPSKRSKTHVVTDDARLWKPWKADLPLDRVTRSKSTANKGPDQSNKTSRSSLSSKQPDMLLVDADENNTQKTTVDRGLQLCPSAKIPTVTLRWFLPPVHGERASAPVPKLSTSNTPELYTLPPVSVEEILDHAGKVKAQLRNMSLEEIIQEAAHIIVDRAELNNTIESLELKWDRNKQMQDEIFEMVSERFMSFQSDFIEEVICIKQKWQSQ</sequence>
<evidence type="ECO:0000313" key="2">
    <source>
        <dbReference type="EMBL" id="KAK0431124.1"/>
    </source>
</evidence>
<dbReference type="Proteomes" id="UP001175226">
    <property type="component" value="Unassembled WGS sequence"/>
</dbReference>
<feature type="compositionally biased region" description="Polar residues" evidence="1">
    <location>
        <begin position="514"/>
        <end position="524"/>
    </location>
</feature>
<proteinExistence type="predicted"/>
<dbReference type="AlphaFoldDB" id="A0AA39IXT4"/>
<feature type="region of interest" description="Disordered" evidence="1">
    <location>
        <begin position="510"/>
        <end position="539"/>
    </location>
</feature>
<keyword evidence="3" id="KW-1185">Reference proteome</keyword>
<feature type="region of interest" description="Disordered" evidence="1">
    <location>
        <begin position="115"/>
        <end position="154"/>
    </location>
</feature>
<accession>A0AA39IXT4</accession>
<protein>
    <submittedName>
        <fullName evidence="2">Uncharacterized protein</fullName>
    </submittedName>
</protein>
<comment type="caution">
    <text evidence="2">The sequence shown here is derived from an EMBL/GenBank/DDBJ whole genome shotgun (WGS) entry which is preliminary data.</text>
</comment>